<dbReference type="GeneID" id="11530644"/>
<name>G8C1F4_TETPH</name>
<feature type="domain" description="Secreted protein CSS2 C-terminal" evidence="1">
    <location>
        <begin position="3"/>
        <end position="93"/>
    </location>
</feature>
<dbReference type="OrthoDB" id="4069830at2759"/>
<accession>G8C1F4</accession>
<dbReference type="eggNOG" id="ENOG502SC5E">
    <property type="taxonomic scope" value="Eukaryota"/>
</dbReference>
<dbReference type="HOGENOM" id="CLU_1983061_0_0_1"/>
<dbReference type="InterPro" id="IPR046624">
    <property type="entry name" value="CSS2_C"/>
</dbReference>
<dbReference type="Pfam" id="PF20521">
    <property type="entry name" value="DUF6736"/>
    <property type="match status" value="1"/>
</dbReference>
<dbReference type="KEGG" id="tpf:TPHA_0O00100"/>
<organism evidence="2 3">
    <name type="scientific">Tetrapisispora phaffii (strain ATCC 24235 / CBS 4417 / NBRC 1672 / NRRL Y-8282 / UCD 70-5)</name>
    <name type="common">Yeast</name>
    <name type="synonym">Fabospora phaffii</name>
    <dbReference type="NCBI Taxonomy" id="1071381"/>
    <lineage>
        <taxon>Eukaryota</taxon>
        <taxon>Fungi</taxon>
        <taxon>Dikarya</taxon>
        <taxon>Ascomycota</taxon>
        <taxon>Saccharomycotina</taxon>
        <taxon>Saccharomycetes</taxon>
        <taxon>Saccharomycetales</taxon>
        <taxon>Saccharomycetaceae</taxon>
        <taxon>Tetrapisispora</taxon>
    </lineage>
</organism>
<evidence type="ECO:0000313" key="2">
    <source>
        <dbReference type="EMBL" id="CCE65982.1"/>
    </source>
</evidence>
<reference evidence="2 3" key="1">
    <citation type="journal article" date="2011" name="Proc. Natl. Acad. Sci. U.S.A.">
        <title>Evolutionary erosion of yeast sex chromosomes by mating-type switching accidents.</title>
        <authorList>
            <person name="Gordon J.L."/>
            <person name="Armisen D."/>
            <person name="Proux-Wera E."/>
            <person name="Oheigeartaigh S.S."/>
            <person name="Byrne K.P."/>
            <person name="Wolfe K.H."/>
        </authorList>
    </citation>
    <scope>NUCLEOTIDE SEQUENCE [LARGE SCALE GENOMIC DNA]</scope>
    <source>
        <strain evidence="3">ATCC 24235 / CBS 4417 / NBRC 1672 / NRRL Y-8282 / UCD 70-5</strain>
    </source>
</reference>
<evidence type="ECO:0000313" key="3">
    <source>
        <dbReference type="Proteomes" id="UP000005666"/>
    </source>
</evidence>
<dbReference type="EMBL" id="HE612870">
    <property type="protein sequence ID" value="CCE65982.1"/>
    <property type="molecule type" value="Genomic_DNA"/>
</dbReference>
<dbReference type="AlphaFoldDB" id="G8C1F4"/>
<dbReference type="RefSeq" id="XP_003688416.1">
    <property type="nucleotide sequence ID" value="XM_003688368.1"/>
</dbReference>
<keyword evidence="3" id="KW-1185">Reference proteome</keyword>
<dbReference type="OMA" id="VTNECAV"/>
<sequence length="126" mass="14182">MSNFASAIKGGSQKKECGSSDVYVLTKDGGNWEVAWSTWTSGSNCDTTASWQEIGWVLKNAVNDEEYNRKMAFCVRLDHGGTWHADVRVQRSWNRPYGNIWDMPCGDLQQAYTVTNECAVDRATDF</sequence>
<gene>
    <name evidence="2" type="primary">TPHA0O00100</name>
    <name evidence="2" type="ordered locus">TPHA_0O00100</name>
</gene>
<proteinExistence type="predicted"/>
<protein>
    <recommendedName>
        <fullName evidence="1">Secreted protein CSS2 C-terminal domain-containing protein</fullName>
    </recommendedName>
</protein>
<dbReference type="Proteomes" id="UP000005666">
    <property type="component" value="Chromosome 15"/>
</dbReference>
<evidence type="ECO:0000259" key="1">
    <source>
        <dbReference type="Pfam" id="PF20521"/>
    </source>
</evidence>